<protein>
    <submittedName>
        <fullName evidence="2">Uncharacterized protein</fullName>
    </submittedName>
</protein>
<accession>A0A2N5VZX5</accession>
<sequence length="164" mass="18641">MEGDGPTGALVLPKYLELKELLEEKIKTARQTKAPLYPFYTAMLKQVQKYLDEAMECETLILATIVHPCFCLHIFELGFGVNSVESKRCLELLKSHFKTYQDLHETLEKETSDAIQAIPDPSDKCKNSRLMSCLESCVTKNLTSVTDEIGKYLKIKLNSKEFKS</sequence>
<organism evidence="2 3">
    <name type="scientific">Puccinia coronata f. sp. avenae</name>
    <dbReference type="NCBI Taxonomy" id="200324"/>
    <lineage>
        <taxon>Eukaryota</taxon>
        <taxon>Fungi</taxon>
        <taxon>Dikarya</taxon>
        <taxon>Basidiomycota</taxon>
        <taxon>Pucciniomycotina</taxon>
        <taxon>Pucciniomycetes</taxon>
        <taxon>Pucciniales</taxon>
        <taxon>Pucciniaceae</taxon>
        <taxon>Puccinia</taxon>
    </lineage>
</organism>
<gene>
    <name evidence="2" type="ORF">PCANC_02115</name>
    <name evidence="1" type="ORF">PCANC_22522</name>
</gene>
<dbReference type="EMBL" id="PGCJ01000031">
    <property type="protein sequence ID" value="PLW55482.1"/>
    <property type="molecule type" value="Genomic_DNA"/>
</dbReference>
<dbReference type="Proteomes" id="UP000235388">
    <property type="component" value="Unassembled WGS sequence"/>
</dbReference>
<dbReference type="AlphaFoldDB" id="A0A2N5VZX5"/>
<dbReference type="OrthoDB" id="2496852at2759"/>
<dbReference type="STRING" id="200324.A0A2N5VZX5"/>
<dbReference type="EMBL" id="PGCJ01001146">
    <property type="protein sequence ID" value="PLW08700.1"/>
    <property type="molecule type" value="Genomic_DNA"/>
</dbReference>
<evidence type="ECO:0000313" key="3">
    <source>
        <dbReference type="Proteomes" id="UP000235388"/>
    </source>
</evidence>
<proteinExistence type="predicted"/>
<evidence type="ECO:0000313" key="2">
    <source>
        <dbReference type="EMBL" id="PLW55482.1"/>
    </source>
</evidence>
<name>A0A2N5VZX5_9BASI</name>
<evidence type="ECO:0000313" key="1">
    <source>
        <dbReference type="EMBL" id="PLW08700.1"/>
    </source>
</evidence>
<reference evidence="2 3" key="1">
    <citation type="submission" date="2017-11" db="EMBL/GenBank/DDBJ databases">
        <title>De novo assembly and phasing of dikaryotic genomes from two isolates of Puccinia coronata f. sp. avenae, the causal agent of oat crown rust.</title>
        <authorList>
            <person name="Miller M.E."/>
            <person name="Zhang Y."/>
            <person name="Omidvar V."/>
            <person name="Sperschneider J."/>
            <person name="Schwessinger B."/>
            <person name="Raley C."/>
            <person name="Palmer J.M."/>
            <person name="Garnica D."/>
            <person name="Upadhyaya N."/>
            <person name="Rathjen J."/>
            <person name="Taylor J.M."/>
            <person name="Park R.F."/>
            <person name="Dodds P.N."/>
            <person name="Hirsch C.D."/>
            <person name="Kianian S.F."/>
            <person name="Figueroa M."/>
        </authorList>
    </citation>
    <scope>NUCLEOTIDE SEQUENCE [LARGE SCALE GENOMIC DNA]</scope>
    <source>
        <strain evidence="2">12NC29</strain>
    </source>
</reference>
<keyword evidence="3" id="KW-1185">Reference proteome</keyword>
<comment type="caution">
    <text evidence="2">The sequence shown here is derived from an EMBL/GenBank/DDBJ whole genome shotgun (WGS) entry which is preliminary data.</text>
</comment>